<dbReference type="GO" id="GO:0016491">
    <property type="term" value="F:oxidoreductase activity"/>
    <property type="evidence" value="ECO:0007669"/>
    <property type="project" value="UniProtKB-KW"/>
</dbReference>
<reference evidence="5 6" key="1">
    <citation type="journal article" date="2015" name="Antonie Van Leeuwenhoek">
        <title>Prauserella endophytica sp. nov., an endophytic actinobacterium isolated from Tamarix taklamakanensis.</title>
        <authorList>
            <person name="Liu J.M."/>
            <person name="Habden X."/>
            <person name="Guo L."/>
            <person name="Tuo L."/>
            <person name="Jiang Z.K."/>
            <person name="Liu S.W."/>
            <person name="Liu X.F."/>
            <person name="Chen L."/>
            <person name="Li R.F."/>
            <person name="Zhang Y.Q."/>
            <person name="Sun C.H."/>
        </authorList>
    </citation>
    <scope>NUCLEOTIDE SEQUENCE [LARGE SCALE GENOMIC DNA]</scope>
    <source>
        <strain evidence="5 6">CGMCC 4.7182</strain>
    </source>
</reference>
<feature type="transmembrane region" description="Helical" evidence="3">
    <location>
        <begin position="76"/>
        <end position="93"/>
    </location>
</feature>
<dbReference type="EMBL" id="SWMS01000006">
    <property type="protein sequence ID" value="TKG71113.1"/>
    <property type="molecule type" value="Genomic_DNA"/>
</dbReference>
<organism evidence="5 6">
    <name type="scientific">Prauserella endophytica</name>
    <dbReference type="NCBI Taxonomy" id="1592324"/>
    <lineage>
        <taxon>Bacteria</taxon>
        <taxon>Bacillati</taxon>
        <taxon>Actinomycetota</taxon>
        <taxon>Actinomycetes</taxon>
        <taxon>Pseudonocardiales</taxon>
        <taxon>Pseudonocardiaceae</taxon>
        <taxon>Prauserella</taxon>
        <taxon>Prauserella coralliicola group</taxon>
    </lineage>
</organism>
<dbReference type="InterPro" id="IPR052019">
    <property type="entry name" value="F420H2_bilvrd_red/Heme_oxyg"/>
</dbReference>
<dbReference type="EC" id="1.-.-.-" evidence="5"/>
<evidence type="ECO:0000259" key="4">
    <source>
        <dbReference type="Pfam" id="PF01243"/>
    </source>
</evidence>
<dbReference type="PANTHER" id="PTHR35176:SF11">
    <property type="entry name" value="PYRIDOXAMINE 5'-PHOSPHATE OXIDASE FAMILY PROTEIN"/>
    <property type="match status" value="1"/>
</dbReference>
<dbReference type="SUPFAM" id="SSF50475">
    <property type="entry name" value="FMN-binding split barrel"/>
    <property type="match status" value="1"/>
</dbReference>
<dbReference type="InterPro" id="IPR011576">
    <property type="entry name" value="Pyridox_Oxase_N"/>
</dbReference>
<dbReference type="Pfam" id="PF01243">
    <property type="entry name" value="PNPOx_N"/>
    <property type="match status" value="1"/>
</dbReference>
<feature type="region of interest" description="Disordered" evidence="2">
    <location>
        <begin position="200"/>
        <end position="221"/>
    </location>
</feature>
<comment type="caution">
    <text evidence="5">The sequence shown here is derived from an EMBL/GenBank/DDBJ whole genome shotgun (WGS) entry which is preliminary data.</text>
</comment>
<dbReference type="Gene3D" id="2.30.110.10">
    <property type="entry name" value="Electron Transport, Fmn-binding Protein, Chain A"/>
    <property type="match status" value="1"/>
</dbReference>
<dbReference type="Proteomes" id="UP000309992">
    <property type="component" value="Unassembled WGS sequence"/>
</dbReference>
<name>A0ABY2S5D7_9PSEU</name>
<feature type="transmembrane region" description="Helical" evidence="3">
    <location>
        <begin position="105"/>
        <end position="124"/>
    </location>
</feature>
<dbReference type="PANTHER" id="PTHR35176">
    <property type="entry name" value="HEME OXYGENASE HI_0854-RELATED"/>
    <property type="match status" value="1"/>
</dbReference>
<feature type="domain" description="Pyridoxamine 5'-phosphate oxidase N-terminal" evidence="4">
    <location>
        <begin position="148"/>
        <end position="230"/>
    </location>
</feature>
<proteinExistence type="predicted"/>
<dbReference type="NCBIfam" id="TIGR03666">
    <property type="entry name" value="Rv2061_F420"/>
    <property type="match status" value="1"/>
</dbReference>
<dbReference type="InterPro" id="IPR012349">
    <property type="entry name" value="Split_barrel_FMN-bd"/>
</dbReference>
<evidence type="ECO:0000313" key="5">
    <source>
        <dbReference type="EMBL" id="TKG71113.1"/>
    </source>
</evidence>
<gene>
    <name evidence="5" type="ORF">FCN18_13430</name>
</gene>
<keyword evidence="3" id="KW-1133">Transmembrane helix</keyword>
<keyword evidence="3" id="KW-0812">Transmembrane</keyword>
<keyword evidence="3" id="KW-0472">Membrane</keyword>
<dbReference type="RefSeq" id="WP_113644666.1">
    <property type="nucleotide sequence ID" value="NZ_SWMS01000006.1"/>
</dbReference>
<evidence type="ECO:0000256" key="3">
    <source>
        <dbReference type="SAM" id="Phobius"/>
    </source>
</evidence>
<evidence type="ECO:0000256" key="1">
    <source>
        <dbReference type="ARBA" id="ARBA00023002"/>
    </source>
</evidence>
<accession>A0ABY2S5D7</accession>
<evidence type="ECO:0000256" key="2">
    <source>
        <dbReference type="SAM" id="MobiDB-lite"/>
    </source>
</evidence>
<feature type="transmembrane region" description="Helical" evidence="3">
    <location>
        <begin position="12"/>
        <end position="32"/>
    </location>
</feature>
<dbReference type="InterPro" id="IPR019965">
    <property type="entry name" value="PPOX_F420-dep_Rv2061_put"/>
</dbReference>
<keyword evidence="1 5" id="KW-0560">Oxidoreductase</keyword>
<evidence type="ECO:0000313" key="6">
    <source>
        <dbReference type="Proteomes" id="UP000309992"/>
    </source>
</evidence>
<keyword evidence="6" id="KW-1185">Reference proteome</keyword>
<sequence length="267" mass="28179">MTARQRGAQVFVEVVTVLAGLGMLAAGIWALAAPGSFADFTGFTGSSSHVHFLHDAGAFQIGLGTGLLLALIWADALATVLAGFLLANTIHTVNHGTDLDLGGNVAQAAALGVVSVLVAAALVLRLRWRGYVVGAVTAATVPALVPFADQKTVSLTTYRRDGRPGASPVSIAVEGDHAYVRSFEKSLKTRRLARDPRVELAPSTGRGVPTGPAVSGKMRRLTGEENRHAARMLRRKHPLLHGVVVPLTHRLARAKTGRTVHFELTPM</sequence>
<protein>
    <submittedName>
        <fullName evidence="5">PPOX class F420-dependent oxidoreductase</fullName>
        <ecNumber evidence="5">1.-.-.-</ecNumber>
    </submittedName>
</protein>